<organism evidence="1 2">
    <name type="scientific">Huiozyma naganishii (strain ATCC MYA-139 / BCRC 22969 / CBS 8797 / KCTC 17520 / NBRC 10181 / NCYC 3082 / Yp74L-3)</name>
    <name type="common">Yeast</name>
    <name type="synonym">Kazachstania naganishii</name>
    <dbReference type="NCBI Taxonomy" id="1071383"/>
    <lineage>
        <taxon>Eukaryota</taxon>
        <taxon>Fungi</taxon>
        <taxon>Dikarya</taxon>
        <taxon>Ascomycota</taxon>
        <taxon>Saccharomycotina</taxon>
        <taxon>Saccharomycetes</taxon>
        <taxon>Saccharomycetales</taxon>
        <taxon>Saccharomycetaceae</taxon>
        <taxon>Huiozyma</taxon>
    </lineage>
</organism>
<dbReference type="RefSeq" id="XP_022464551.1">
    <property type="nucleotide sequence ID" value="XM_022608013.1"/>
</dbReference>
<reference evidence="1 2" key="1">
    <citation type="journal article" date="2011" name="Proc. Natl. Acad. Sci. U.S.A.">
        <title>Evolutionary erosion of yeast sex chromosomes by mating-type switching accidents.</title>
        <authorList>
            <person name="Gordon J.L."/>
            <person name="Armisen D."/>
            <person name="Proux-Wera E."/>
            <person name="Oheigeartaigh S.S."/>
            <person name="Byrne K.P."/>
            <person name="Wolfe K.H."/>
        </authorList>
    </citation>
    <scope>NUCLEOTIDE SEQUENCE [LARGE SCALE GENOMIC DNA]</scope>
    <source>
        <strain evidence="2">ATCC MYA-139 / BCRC 22969 / CBS 8797 / CCRC 22969 / KCTC 17520 / NBRC 10181 / NCYC 3082</strain>
    </source>
</reference>
<dbReference type="eggNOG" id="ENOG502S10A">
    <property type="taxonomic scope" value="Eukaryota"/>
</dbReference>
<keyword evidence="2" id="KW-1185">Reference proteome</keyword>
<dbReference type="AlphaFoldDB" id="J7R619"/>
<protein>
    <submittedName>
        <fullName evidence="1">Uncharacterized protein</fullName>
    </submittedName>
</protein>
<dbReference type="Proteomes" id="UP000006310">
    <property type="component" value="Chromosome 5"/>
</dbReference>
<gene>
    <name evidence="1" type="primary">KNAG0E00370</name>
    <name evidence="1" type="ordered locus">KNAG_0E00370</name>
</gene>
<name>J7R619_HUIN7</name>
<dbReference type="OrthoDB" id="4041451at2759"/>
<dbReference type="GeneID" id="34526005"/>
<proteinExistence type="predicted"/>
<dbReference type="GO" id="GO:1990904">
    <property type="term" value="C:ribonucleoprotein complex"/>
    <property type="evidence" value="ECO:0007669"/>
    <property type="project" value="InterPro"/>
</dbReference>
<dbReference type="GO" id="GO:0000372">
    <property type="term" value="P:Group I intron splicing"/>
    <property type="evidence" value="ECO:0007669"/>
    <property type="project" value="InterPro"/>
</dbReference>
<dbReference type="OMA" id="CLAKFTL"/>
<dbReference type="KEGG" id="kng:KNAG_0E00370"/>
<evidence type="ECO:0000313" key="2">
    <source>
        <dbReference type="Proteomes" id="UP000006310"/>
    </source>
</evidence>
<sequence>MIVNIRRYLQTDLGKIANDLLSSKRIVSSKGMPEFNAVSITDMWIKNSLSERTHRSNRLVALSIPVILKALQNLRRNENHFLYFTLLNRIQSSKIHWISQNNKEIEASETGQMPIEFYNELANMLYRMSLSMSPGDDLFILAKFTLRLLENYTKITRMRLKIDTLYKCSVVVTKTQSISYFDRLIEIIEEAHANNTHVSNTMRKILADISYIAFFTETDQVHKLESELTGGLFRYGKHMVDLELMDLFYPTFIRTAKYLLLSNSELCARKLIELLDAKWNVRLQDHDLSELVCICEKNAFDDTLTTLQKLYPNDVVVRSYNWSVKDIANKNFEEYVFDLKNKVMTSNYPLSDIRNASIMNLKLTQSLPNLEEMFQSLENIGKKLNNTPGEQQLKVMILNSMFLYLAQNSKYGKSLLFLEYLVQSPVYNLSLVDASNVNTISYPGLHTLFRAVSLSTSTTFSKFILFKQLKNSPQLKFQFTVRDYCLLLQNNSMKEMPSLLYYYLYHFLQAFGNDFYTSPNIWILPKDISSILEGHKCVPLFQLLAGVRKMYCTTPQSCTSNKLTRLFATRFPLDEKQFENTLLQDLNELYAGMALPNGYSLDIDIHNAERTRDALERLEAALSQLPIEE</sequence>
<reference evidence="2" key="2">
    <citation type="submission" date="2012-08" db="EMBL/GenBank/DDBJ databases">
        <title>Genome sequence of Kazachstania naganishii.</title>
        <authorList>
            <person name="Gordon J.L."/>
            <person name="Armisen D."/>
            <person name="Proux-Wera E."/>
            <person name="OhEigeartaigh S.S."/>
            <person name="Byrne K.P."/>
            <person name="Wolfe K.H."/>
        </authorList>
    </citation>
    <scope>NUCLEOTIDE SEQUENCE [LARGE SCALE GENOMIC DNA]</scope>
    <source>
        <strain evidence="2">ATCC MYA-139 / BCRC 22969 / CBS 8797 / CCRC 22969 / KCTC 17520 / NBRC 10181 / NCYC 3082</strain>
    </source>
</reference>
<dbReference type="EMBL" id="HE978318">
    <property type="protein sequence ID" value="CCK70305.1"/>
    <property type="molecule type" value="Genomic_DNA"/>
</dbReference>
<dbReference type="InterPro" id="IPR025694">
    <property type="entry name" value="MNE1"/>
</dbReference>
<dbReference type="Pfam" id="PF13762">
    <property type="entry name" value="MNE1"/>
    <property type="match status" value="1"/>
</dbReference>
<dbReference type="HOGENOM" id="CLU_029218_0_0_1"/>
<accession>J7R619</accession>
<evidence type="ECO:0000313" key="1">
    <source>
        <dbReference type="EMBL" id="CCK70305.1"/>
    </source>
</evidence>